<dbReference type="Proteomes" id="UP000661112">
    <property type="component" value="Unassembled WGS sequence"/>
</dbReference>
<dbReference type="Gene3D" id="3.90.1200.10">
    <property type="match status" value="1"/>
</dbReference>
<accession>A0ABR8D6I8</accession>
<evidence type="ECO:0000259" key="1">
    <source>
        <dbReference type="Pfam" id="PF01636"/>
    </source>
</evidence>
<evidence type="ECO:0000313" key="2">
    <source>
        <dbReference type="EMBL" id="MBD2502769.1"/>
    </source>
</evidence>
<reference evidence="2 3" key="1">
    <citation type="journal article" date="2020" name="ISME J.">
        <title>Comparative genomics reveals insights into cyanobacterial evolution and habitat adaptation.</title>
        <authorList>
            <person name="Chen M.Y."/>
            <person name="Teng W.K."/>
            <person name="Zhao L."/>
            <person name="Hu C.X."/>
            <person name="Zhou Y.K."/>
            <person name="Han B.P."/>
            <person name="Song L.R."/>
            <person name="Shu W.S."/>
        </authorList>
    </citation>
    <scope>NUCLEOTIDE SEQUENCE [LARGE SCALE GENOMIC DNA]</scope>
    <source>
        <strain evidence="2 3">FACHB-119</strain>
    </source>
</reference>
<gene>
    <name evidence="2" type="ORF">H6G83_19540</name>
</gene>
<name>A0ABR8D6I8_9NOST</name>
<comment type="caution">
    <text evidence="2">The sequence shown here is derived from an EMBL/GenBank/DDBJ whole genome shotgun (WGS) entry which is preliminary data.</text>
</comment>
<sequence length="392" mass="44920">MPPFILNSQNVFEYLISLNLCTKSEQVLSEIELKPAKNFNLLVTLPENRKFLVKQERHNLEGKTSGEFLLEWRIHDFLRTFPELSYLRPYFSEVLHFNANDSIIIFNYLDNYRDLMDFYVKENLDIFPSKIANAVGNTLALVHRASMNSEAYGKFFQQNIDESSQRSPSLNRGLDRLTPEIFGKVPADGIKFFALYQRYDSLGQAIAQLTNSFNPCCLTHNDLKLNNILLSLDWQEATEQNIVRFIDWERGNWGDPANDLGTLIASYLQIWLHSMVTGQSIAIEESLRLAATPLYVLQPSIRELVTAYFTNFPEILAHYPNFLPRVMQFCGLALIKAIHAQLQYEKTFGNAGICMLQVAKSLLCRPETSIQSIFGVEATELLPTHLLVNLHQ</sequence>
<protein>
    <submittedName>
        <fullName evidence="2">Aminoglycoside phosphotransferase family protein</fullName>
    </submittedName>
</protein>
<dbReference type="RefSeq" id="WP_190475343.1">
    <property type="nucleotide sequence ID" value="NZ_JACJSG010000027.1"/>
</dbReference>
<dbReference type="Pfam" id="PF01636">
    <property type="entry name" value="APH"/>
    <property type="match status" value="1"/>
</dbReference>
<dbReference type="InterPro" id="IPR011009">
    <property type="entry name" value="Kinase-like_dom_sf"/>
</dbReference>
<evidence type="ECO:0000313" key="3">
    <source>
        <dbReference type="Proteomes" id="UP000661112"/>
    </source>
</evidence>
<dbReference type="SUPFAM" id="SSF56112">
    <property type="entry name" value="Protein kinase-like (PK-like)"/>
    <property type="match status" value="1"/>
</dbReference>
<organism evidence="2 3">
    <name type="scientific">Anabaena azotica FACHB-119</name>
    <dbReference type="NCBI Taxonomy" id="947527"/>
    <lineage>
        <taxon>Bacteria</taxon>
        <taxon>Bacillati</taxon>
        <taxon>Cyanobacteriota</taxon>
        <taxon>Cyanophyceae</taxon>
        <taxon>Nostocales</taxon>
        <taxon>Nostocaceae</taxon>
        <taxon>Anabaena</taxon>
        <taxon>Anabaena azotica</taxon>
    </lineage>
</organism>
<keyword evidence="3" id="KW-1185">Reference proteome</keyword>
<dbReference type="EMBL" id="JACJSG010000027">
    <property type="protein sequence ID" value="MBD2502769.1"/>
    <property type="molecule type" value="Genomic_DNA"/>
</dbReference>
<feature type="domain" description="Aminoglycoside phosphotransferase" evidence="1">
    <location>
        <begin position="73"/>
        <end position="269"/>
    </location>
</feature>
<proteinExistence type="predicted"/>
<dbReference type="InterPro" id="IPR002575">
    <property type="entry name" value="Aminoglycoside_PTrfase"/>
</dbReference>